<reference evidence="13" key="1">
    <citation type="journal article" name="DNA Res.">
        <title>The physiological potential of anammox bacteria as revealed by their core genome structure.</title>
        <authorList>
            <person name="Okubo T."/>
            <person name="Toyoda A."/>
            <person name="Fukuhara K."/>
            <person name="Uchiyama I."/>
            <person name="Harigaya Y."/>
            <person name="Kuroiwa M."/>
            <person name="Suzuki T."/>
            <person name="Murakami Y."/>
            <person name="Suwa Y."/>
            <person name="Takami H."/>
        </authorList>
    </citation>
    <scope>NUCLEOTIDE SEQUENCE</scope>
    <source>
        <strain evidence="13">317325-3</strain>
    </source>
</reference>
<protein>
    <submittedName>
        <fullName evidence="13">3-hydroxyacyl-CoA dehydrogenase</fullName>
    </submittedName>
</protein>
<evidence type="ECO:0000313" key="13">
    <source>
        <dbReference type="EMBL" id="BBO19491.1"/>
    </source>
</evidence>
<dbReference type="PANTHER" id="PTHR43612:SF3">
    <property type="entry name" value="TRIFUNCTIONAL ENZYME SUBUNIT ALPHA, MITOCHONDRIAL"/>
    <property type="match status" value="1"/>
</dbReference>
<dbReference type="KEGG" id="ddz:DSYM_01900"/>
<evidence type="ECO:0000313" key="14">
    <source>
        <dbReference type="Proteomes" id="UP000662914"/>
    </source>
</evidence>
<sequence length="711" mass="75646">MINYNVDSEGIATLEWDLPGRSQNVLNEETMAAFAACVQKALADPAVKGLLVASAKADFIAGGDLEMLLKAGDAQAMSDNLKGWHKLMRTLETTGKPVAAALNGTTLGGGLEVALACHYRVAADNPKARFGFPEVTLGLLPGAGGTQRAPRLMGIQPALMLLTEGKRIKAADAQKQGLIHAVVPAGKERDAARAWLLDATAKGGKTLQPWDQKGFRIPGGGVMTPSGMQTFMAGNAMLREKTQGNYPAPKHILSCVFEGLQTDIDTGLAIETRYFVNLVTGPVAKNMIRSLFFFMQDANKLARRPKDVPVQKFTKIGMLGAGMMGAGIAHAAATAGLEVVLLDSTQENAEKGKAYSAKLLEKRVAKSQLPQDGAAAVLARIKPTTDYADLAGCELVVEAVFEDRALKADVTKKTEAVIAADALFASNTSTLPITGLAEASARPANFIGLHFFSPADKMPLVEIIMGKQTSQQTLARSMDFVRAIGKTPIVVNDARGFYTSRVFGTYLSEGMALLQEGVAPALIDNAGRLAGMPVGPLALADEVSIELVHKIASQTKKDLGDQYVSRAADQVAALMADKLGRLGKKGGHGFYEYPADARKHLWPGLAEHFPVKAEQPGLEAVVERLMLIQSLETVRCMDEGVLTSPADADVGAILGWGYPPFRGGPIGQIHTMGVANFVAACDRLAEQCGERFRPTENLRKKAAEGAQFFPV</sequence>
<evidence type="ECO:0000256" key="4">
    <source>
        <dbReference type="ARBA" id="ARBA00022963"/>
    </source>
</evidence>
<gene>
    <name evidence="13" type="ORF">DSYM_01900</name>
</gene>
<dbReference type="UniPathway" id="UPA00659"/>
<dbReference type="InterPro" id="IPR036291">
    <property type="entry name" value="NAD(P)-bd_dom_sf"/>
</dbReference>
<dbReference type="Gene3D" id="3.40.50.720">
    <property type="entry name" value="NAD(P)-binding Rossmann-like Domain"/>
    <property type="match status" value="1"/>
</dbReference>
<feature type="domain" description="3-hydroxyacyl-CoA dehydrogenase C-terminal" evidence="11">
    <location>
        <begin position="496"/>
        <end position="593"/>
    </location>
</feature>
<evidence type="ECO:0000259" key="11">
    <source>
        <dbReference type="Pfam" id="PF00725"/>
    </source>
</evidence>
<proteinExistence type="inferred from homology"/>
<dbReference type="PANTHER" id="PTHR43612">
    <property type="entry name" value="TRIFUNCTIONAL ENZYME SUBUNIT ALPHA"/>
    <property type="match status" value="1"/>
</dbReference>
<evidence type="ECO:0000256" key="10">
    <source>
        <dbReference type="ARBA" id="ARBA00049556"/>
    </source>
</evidence>
<dbReference type="InterPro" id="IPR050136">
    <property type="entry name" value="FA_oxidation_alpha_subunit"/>
</dbReference>
<organism evidence="13 14">
    <name type="scientific">Candidatus Desulfobacillus denitrificans</name>
    <dbReference type="NCBI Taxonomy" id="2608985"/>
    <lineage>
        <taxon>Bacteria</taxon>
        <taxon>Pseudomonadati</taxon>
        <taxon>Pseudomonadota</taxon>
        <taxon>Betaproteobacteria</taxon>
        <taxon>Candidatus Desulfobacillus</taxon>
    </lineage>
</organism>
<dbReference type="InterPro" id="IPR029045">
    <property type="entry name" value="ClpP/crotonase-like_dom_sf"/>
</dbReference>
<keyword evidence="3" id="KW-0276">Fatty acid metabolism</keyword>
<dbReference type="GO" id="GO:0016509">
    <property type="term" value="F:long-chain (3S)-3-hydroxyacyl-CoA dehydrogenase (NAD+) activity"/>
    <property type="evidence" value="ECO:0007669"/>
    <property type="project" value="TreeGrafter"/>
</dbReference>
<dbReference type="FunFam" id="3.40.50.720:FF:000009">
    <property type="entry name" value="Fatty oxidation complex, alpha subunit"/>
    <property type="match status" value="1"/>
</dbReference>
<dbReference type="InterPro" id="IPR006108">
    <property type="entry name" value="3HC_DH_C"/>
</dbReference>
<dbReference type="CDD" id="cd06558">
    <property type="entry name" value="crotonase-like"/>
    <property type="match status" value="1"/>
</dbReference>
<dbReference type="InterPro" id="IPR001753">
    <property type="entry name" value="Enoyl-CoA_hydra/iso"/>
</dbReference>
<dbReference type="InterPro" id="IPR008927">
    <property type="entry name" value="6-PGluconate_DH-like_C_sf"/>
</dbReference>
<keyword evidence="7" id="KW-0443">Lipid metabolism</keyword>
<evidence type="ECO:0000256" key="9">
    <source>
        <dbReference type="ARBA" id="ARBA00023268"/>
    </source>
</evidence>
<comment type="similarity">
    <text evidence="2">In the central section; belongs to the 3-hydroxyacyl-CoA dehydrogenase family.</text>
</comment>
<keyword evidence="4" id="KW-0442">Lipid degradation</keyword>
<dbReference type="GO" id="GO:0006635">
    <property type="term" value="P:fatty acid beta-oxidation"/>
    <property type="evidence" value="ECO:0007669"/>
    <property type="project" value="UniProtKB-UniPathway"/>
</dbReference>
<feature type="domain" description="3-hydroxyacyl-CoA dehydrogenase NAD binding" evidence="12">
    <location>
        <begin position="315"/>
        <end position="493"/>
    </location>
</feature>
<dbReference type="AlphaFoldDB" id="A0A809S1S7"/>
<dbReference type="SUPFAM" id="SSF48179">
    <property type="entry name" value="6-phosphogluconate dehydrogenase C-terminal domain-like"/>
    <property type="match status" value="2"/>
</dbReference>
<keyword evidence="5" id="KW-0560">Oxidoreductase</keyword>
<keyword evidence="8" id="KW-0456">Lyase</keyword>
<dbReference type="EMBL" id="AP021857">
    <property type="protein sequence ID" value="BBO19491.1"/>
    <property type="molecule type" value="Genomic_DNA"/>
</dbReference>
<dbReference type="SUPFAM" id="SSF51735">
    <property type="entry name" value="NAD(P)-binding Rossmann-fold domains"/>
    <property type="match status" value="1"/>
</dbReference>
<accession>A0A809S1S7</accession>
<evidence type="ECO:0000256" key="7">
    <source>
        <dbReference type="ARBA" id="ARBA00023098"/>
    </source>
</evidence>
<dbReference type="Pfam" id="PF00725">
    <property type="entry name" value="3HCDH"/>
    <property type="match status" value="1"/>
</dbReference>
<evidence type="ECO:0000256" key="2">
    <source>
        <dbReference type="ARBA" id="ARBA00007005"/>
    </source>
</evidence>
<dbReference type="Pfam" id="PF00378">
    <property type="entry name" value="ECH_1"/>
    <property type="match status" value="1"/>
</dbReference>
<evidence type="ECO:0000259" key="12">
    <source>
        <dbReference type="Pfam" id="PF02737"/>
    </source>
</evidence>
<keyword evidence="9" id="KW-0511">Multifunctional enzyme</keyword>
<dbReference type="Gene3D" id="1.10.1040.50">
    <property type="match status" value="1"/>
</dbReference>
<evidence type="ECO:0000256" key="3">
    <source>
        <dbReference type="ARBA" id="ARBA00022832"/>
    </source>
</evidence>
<comment type="pathway">
    <text evidence="1">Lipid metabolism; fatty acid beta-oxidation.</text>
</comment>
<name>A0A809S1S7_9PROT</name>
<evidence type="ECO:0000256" key="5">
    <source>
        <dbReference type="ARBA" id="ARBA00023002"/>
    </source>
</evidence>
<keyword evidence="6" id="KW-0520">NAD</keyword>
<dbReference type="GO" id="GO:0004300">
    <property type="term" value="F:enoyl-CoA hydratase activity"/>
    <property type="evidence" value="ECO:0007669"/>
    <property type="project" value="TreeGrafter"/>
</dbReference>
<dbReference type="SUPFAM" id="SSF52096">
    <property type="entry name" value="ClpP/crotonase"/>
    <property type="match status" value="1"/>
</dbReference>
<dbReference type="GO" id="GO:0070403">
    <property type="term" value="F:NAD+ binding"/>
    <property type="evidence" value="ECO:0007669"/>
    <property type="project" value="InterPro"/>
</dbReference>
<dbReference type="Gene3D" id="3.90.226.10">
    <property type="entry name" value="2-enoyl-CoA Hydratase, Chain A, domain 1"/>
    <property type="match status" value="1"/>
</dbReference>
<dbReference type="InterPro" id="IPR006176">
    <property type="entry name" value="3-OHacyl-CoA_DH_NAD-bd"/>
</dbReference>
<evidence type="ECO:0000256" key="8">
    <source>
        <dbReference type="ARBA" id="ARBA00023239"/>
    </source>
</evidence>
<dbReference type="Proteomes" id="UP000662914">
    <property type="component" value="Chromosome"/>
</dbReference>
<evidence type="ECO:0000256" key="6">
    <source>
        <dbReference type="ARBA" id="ARBA00023027"/>
    </source>
</evidence>
<evidence type="ECO:0000256" key="1">
    <source>
        <dbReference type="ARBA" id="ARBA00005005"/>
    </source>
</evidence>
<dbReference type="Pfam" id="PF02737">
    <property type="entry name" value="3HCDH_N"/>
    <property type="match status" value="1"/>
</dbReference>
<comment type="catalytic activity">
    <reaction evidence="10">
        <text>a (3S)-3-hydroxyacyl-CoA + NAD(+) = a 3-oxoacyl-CoA + NADH + H(+)</text>
        <dbReference type="Rhea" id="RHEA:22432"/>
        <dbReference type="ChEBI" id="CHEBI:15378"/>
        <dbReference type="ChEBI" id="CHEBI:57318"/>
        <dbReference type="ChEBI" id="CHEBI:57540"/>
        <dbReference type="ChEBI" id="CHEBI:57945"/>
        <dbReference type="ChEBI" id="CHEBI:90726"/>
        <dbReference type="EC" id="1.1.1.35"/>
    </reaction>
</comment>